<name>A0ACC0AHE1_CATRO</name>
<dbReference type="Proteomes" id="UP001060085">
    <property type="component" value="Linkage Group LG06"/>
</dbReference>
<dbReference type="EMBL" id="CM044706">
    <property type="protein sequence ID" value="KAI5659418.1"/>
    <property type="molecule type" value="Genomic_DNA"/>
</dbReference>
<reference evidence="2" key="1">
    <citation type="journal article" date="2023" name="Nat. Plants">
        <title>Single-cell RNA sequencing provides a high-resolution roadmap for understanding the multicellular compartmentation of specialized metabolism.</title>
        <authorList>
            <person name="Sun S."/>
            <person name="Shen X."/>
            <person name="Li Y."/>
            <person name="Li Y."/>
            <person name="Wang S."/>
            <person name="Li R."/>
            <person name="Zhang H."/>
            <person name="Shen G."/>
            <person name="Guo B."/>
            <person name="Wei J."/>
            <person name="Xu J."/>
            <person name="St-Pierre B."/>
            <person name="Chen S."/>
            <person name="Sun C."/>
        </authorList>
    </citation>
    <scope>NUCLEOTIDE SEQUENCE [LARGE SCALE GENOMIC DNA]</scope>
</reference>
<keyword evidence="2" id="KW-1185">Reference proteome</keyword>
<organism evidence="1 2">
    <name type="scientific">Catharanthus roseus</name>
    <name type="common">Madagascar periwinkle</name>
    <name type="synonym">Vinca rosea</name>
    <dbReference type="NCBI Taxonomy" id="4058"/>
    <lineage>
        <taxon>Eukaryota</taxon>
        <taxon>Viridiplantae</taxon>
        <taxon>Streptophyta</taxon>
        <taxon>Embryophyta</taxon>
        <taxon>Tracheophyta</taxon>
        <taxon>Spermatophyta</taxon>
        <taxon>Magnoliopsida</taxon>
        <taxon>eudicotyledons</taxon>
        <taxon>Gunneridae</taxon>
        <taxon>Pentapetalae</taxon>
        <taxon>asterids</taxon>
        <taxon>lamiids</taxon>
        <taxon>Gentianales</taxon>
        <taxon>Apocynaceae</taxon>
        <taxon>Rauvolfioideae</taxon>
        <taxon>Vinceae</taxon>
        <taxon>Catharanthinae</taxon>
        <taxon>Catharanthus</taxon>
    </lineage>
</organism>
<sequence length="118" mass="13937">MALQNRMRCSKNRLPILLKSKTESDDRYSKSDVRFQNRTTNTEKLDDWFLYKRGEQRYKTGFPIKLSEQWMSLTHKNNLISHSRFSPSQATQACSQPRMATNGGSLRRIHREQTVIEE</sequence>
<accession>A0ACC0AHE1</accession>
<proteinExistence type="predicted"/>
<protein>
    <submittedName>
        <fullName evidence="1">Uncharacterized protein</fullName>
    </submittedName>
</protein>
<evidence type="ECO:0000313" key="2">
    <source>
        <dbReference type="Proteomes" id="UP001060085"/>
    </source>
</evidence>
<comment type="caution">
    <text evidence="1">The sequence shown here is derived from an EMBL/GenBank/DDBJ whole genome shotgun (WGS) entry which is preliminary data.</text>
</comment>
<evidence type="ECO:0000313" key="1">
    <source>
        <dbReference type="EMBL" id="KAI5659418.1"/>
    </source>
</evidence>
<gene>
    <name evidence="1" type="ORF">M9H77_28211</name>
</gene>